<dbReference type="eggNOG" id="COG0789">
    <property type="taxonomic scope" value="Bacteria"/>
</dbReference>
<dbReference type="Pfam" id="PF13411">
    <property type="entry name" value="MerR_1"/>
    <property type="match status" value="1"/>
</dbReference>
<proteinExistence type="predicted"/>
<dbReference type="PROSITE" id="PS50937">
    <property type="entry name" value="HTH_MERR_2"/>
    <property type="match status" value="1"/>
</dbReference>
<evidence type="ECO:0000313" key="2">
    <source>
        <dbReference type="EMBL" id="EGD53271.1"/>
    </source>
</evidence>
<dbReference type="AlphaFoldDB" id="F1YPU1"/>
<dbReference type="InterPro" id="IPR000551">
    <property type="entry name" value="MerR-type_HTH_dom"/>
</dbReference>
<dbReference type="GO" id="GO:0006355">
    <property type="term" value="P:regulation of DNA-templated transcription"/>
    <property type="evidence" value="ECO:0007669"/>
    <property type="project" value="InterPro"/>
</dbReference>
<name>F1YPU1_9ACTN</name>
<dbReference type="Proteomes" id="UP000035065">
    <property type="component" value="Unassembled WGS sequence"/>
</dbReference>
<evidence type="ECO:0000313" key="3">
    <source>
        <dbReference type="Proteomes" id="UP000035065"/>
    </source>
</evidence>
<keyword evidence="3" id="KW-1185">Reference proteome</keyword>
<feature type="domain" description="HTH merR-type" evidence="1">
    <location>
        <begin position="10"/>
        <end position="46"/>
    </location>
</feature>
<protein>
    <submittedName>
        <fullName evidence="2">MerR family transcriptional regulator</fullName>
    </submittedName>
</protein>
<dbReference type="InterPro" id="IPR009061">
    <property type="entry name" value="DNA-bd_dom_put_sf"/>
</dbReference>
<reference evidence="2 3" key="1">
    <citation type="journal article" date="2011" name="J. Bacteriol.">
        <title>Draft Genome Sequence of Gordonia neofelifaecis NRRL B-59395, a Cholesterol-Degrading Actinomycete.</title>
        <authorList>
            <person name="Ge F."/>
            <person name="Li W."/>
            <person name="Chen G."/>
            <person name="Liu Y."/>
            <person name="Zhang G."/>
            <person name="Yong B."/>
            <person name="Wang Q."/>
            <person name="Wang N."/>
            <person name="Huang Z."/>
            <person name="Li W."/>
            <person name="Wang J."/>
            <person name="Wu C."/>
            <person name="Xie Q."/>
            <person name="Liu G."/>
        </authorList>
    </citation>
    <scope>NUCLEOTIDE SEQUENCE [LARGE SCALE GENOMIC DNA]</scope>
    <source>
        <strain evidence="2 3">NRRL B-59395</strain>
    </source>
</reference>
<gene>
    <name evidence="2" type="ORF">SCNU_19777</name>
</gene>
<evidence type="ECO:0000259" key="1">
    <source>
        <dbReference type="PROSITE" id="PS50937"/>
    </source>
</evidence>
<dbReference type="STRING" id="644548.SCNU_19777"/>
<dbReference type="GO" id="GO:0003677">
    <property type="term" value="F:DNA binding"/>
    <property type="evidence" value="ECO:0007669"/>
    <property type="project" value="InterPro"/>
</dbReference>
<organism evidence="2 3">
    <name type="scientific">Gordonia neofelifaecis NRRL B-59395</name>
    <dbReference type="NCBI Taxonomy" id="644548"/>
    <lineage>
        <taxon>Bacteria</taxon>
        <taxon>Bacillati</taxon>
        <taxon>Actinomycetota</taxon>
        <taxon>Actinomycetes</taxon>
        <taxon>Mycobacteriales</taxon>
        <taxon>Gordoniaceae</taxon>
        <taxon>Gordonia</taxon>
    </lineage>
</organism>
<dbReference type="SUPFAM" id="SSF46955">
    <property type="entry name" value="Putative DNA-binding domain"/>
    <property type="match status" value="1"/>
</dbReference>
<comment type="caution">
    <text evidence="2">The sequence shown here is derived from an EMBL/GenBank/DDBJ whole genome shotgun (WGS) entry which is preliminary data.</text>
</comment>
<dbReference type="RefSeq" id="WP_009681133.1">
    <property type="nucleotide sequence ID" value="NZ_AEUD01000029.1"/>
</dbReference>
<dbReference type="EMBL" id="AEUD01000029">
    <property type="protein sequence ID" value="EGD53271.1"/>
    <property type="molecule type" value="Genomic_DNA"/>
</dbReference>
<dbReference type="Gene3D" id="1.10.1660.10">
    <property type="match status" value="1"/>
</dbReference>
<accession>F1YPU1</accession>
<sequence length="101" mass="11120">MGSSGLGPLDGRYRLYTEADVARMPVIRRMKPLGFTLAEMKQLVDSIDILDDETAGPALRRAAQQDLLALRDKAADNAGRLRRQLAYAEEFTGLLSARPSD</sequence>